<dbReference type="AlphaFoldDB" id="A0AAX4J4T5"/>
<keyword evidence="4" id="KW-1185">Reference proteome</keyword>
<evidence type="ECO:0000256" key="1">
    <source>
        <dbReference type="SAM" id="MobiDB-lite"/>
    </source>
</evidence>
<accession>A0AAX4J4T5</accession>
<dbReference type="Proteomes" id="UP001322277">
    <property type="component" value="Chromosome 12"/>
</dbReference>
<dbReference type="GeneID" id="87952096"/>
<evidence type="ECO:0000313" key="3">
    <source>
        <dbReference type="EMBL" id="WQF90583.1"/>
    </source>
</evidence>
<proteinExistence type="predicted"/>
<organism evidence="3 4">
    <name type="scientific">Colletotrichum destructivum</name>
    <dbReference type="NCBI Taxonomy" id="34406"/>
    <lineage>
        <taxon>Eukaryota</taxon>
        <taxon>Fungi</taxon>
        <taxon>Dikarya</taxon>
        <taxon>Ascomycota</taxon>
        <taxon>Pezizomycotina</taxon>
        <taxon>Sordariomycetes</taxon>
        <taxon>Hypocreomycetidae</taxon>
        <taxon>Glomerellales</taxon>
        <taxon>Glomerellaceae</taxon>
        <taxon>Colletotrichum</taxon>
        <taxon>Colletotrichum destructivum species complex</taxon>
    </lineage>
</organism>
<sequence>MLSFLFYGTLSVKAVVMFRLVFFLVILVAIASGGPIHPRDSGSSVAATLSSQTGDATSHPHYTQTTRLQPRADSSTYTLVNDAAQAAGKTLKDGKWYYFMLCQISSEGTCIHYMFLAGQVSITTEGGNFWGEVWHVRWEKEPDEKEWTLGRFNFARRPNQAVFWGGKTTESKVSESNLQRLSDKWLKKYRYCRDSENARCRGYYYYLVSKVSSRW</sequence>
<keyword evidence="2" id="KW-0812">Transmembrane</keyword>
<name>A0AAX4J4T5_9PEZI</name>
<evidence type="ECO:0000313" key="4">
    <source>
        <dbReference type="Proteomes" id="UP001322277"/>
    </source>
</evidence>
<gene>
    <name evidence="3" type="ORF">CDEST_15597</name>
</gene>
<dbReference type="RefSeq" id="XP_062787803.1">
    <property type="nucleotide sequence ID" value="XM_062931752.1"/>
</dbReference>
<reference evidence="4" key="1">
    <citation type="journal article" date="2023" name="bioRxiv">
        <title>Complete genome of the Medicago anthracnose fungus, Colletotrichum destructivum, reveals a mini-chromosome-like region within a core chromosome.</title>
        <authorList>
            <person name="Lapalu N."/>
            <person name="Simon A."/>
            <person name="Lu A."/>
            <person name="Plaumann P.-L."/>
            <person name="Amselem J."/>
            <person name="Pigne S."/>
            <person name="Auger A."/>
            <person name="Koch C."/>
            <person name="Dallery J.-F."/>
            <person name="O'Connell R.J."/>
        </authorList>
    </citation>
    <scope>NUCLEOTIDE SEQUENCE [LARGE SCALE GENOMIC DNA]</scope>
    <source>
        <strain evidence="4">CBS 520.97</strain>
    </source>
</reference>
<dbReference type="KEGG" id="cdet:87952096"/>
<keyword evidence="2" id="KW-0472">Membrane</keyword>
<dbReference type="EMBL" id="CP137316">
    <property type="protein sequence ID" value="WQF90583.1"/>
    <property type="molecule type" value="Genomic_DNA"/>
</dbReference>
<feature type="region of interest" description="Disordered" evidence="1">
    <location>
        <begin position="43"/>
        <end position="67"/>
    </location>
</feature>
<evidence type="ECO:0000256" key="2">
    <source>
        <dbReference type="SAM" id="Phobius"/>
    </source>
</evidence>
<protein>
    <submittedName>
        <fullName evidence="3">Uncharacterized protein</fullName>
    </submittedName>
</protein>
<feature type="transmembrane region" description="Helical" evidence="2">
    <location>
        <begin position="6"/>
        <end position="31"/>
    </location>
</feature>
<keyword evidence="2" id="KW-1133">Transmembrane helix</keyword>